<accession>A0ABW7XNW2</accession>
<dbReference type="Gene3D" id="3.50.50.60">
    <property type="entry name" value="FAD/NAD(P)-binding domain"/>
    <property type="match status" value="1"/>
</dbReference>
<evidence type="ECO:0000259" key="1">
    <source>
        <dbReference type="Pfam" id="PF01494"/>
    </source>
</evidence>
<protein>
    <submittedName>
        <fullName evidence="2">FAD-dependent oxidoreductase</fullName>
    </submittedName>
</protein>
<feature type="domain" description="FAD-binding" evidence="1">
    <location>
        <begin position="13"/>
        <end position="315"/>
    </location>
</feature>
<name>A0ABW7XNW2_9MICO</name>
<dbReference type="Proteomes" id="UP001611580">
    <property type="component" value="Unassembled WGS sequence"/>
</dbReference>
<dbReference type="PROSITE" id="PS51257">
    <property type="entry name" value="PROKAR_LIPOPROTEIN"/>
    <property type="match status" value="1"/>
</dbReference>
<dbReference type="PANTHER" id="PTHR46865">
    <property type="entry name" value="OXIDOREDUCTASE-RELATED"/>
    <property type="match status" value="1"/>
</dbReference>
<dbReference type="EMBL" id="JBIRYI010000013">
    <property type="protein sequence ID" value="MFI2489217.1"/>
    <property type="molecule type" value="Genomic_DNA"/>
</dbReference>
<proteinExistence type="predicted"/>
<evidence type="ECO:0000313" key="2">
    <source>
        <dbReference type="EMBL" id="MFI2489217.1"/>
    </source>
</evidence>
<reference evidence="2 3" key="1">
    <citation type="submission" date="2024-10" db="EMBL/GenBank/DDBJ databases">
        <title>The Natural Products Discovery Center: Release of the First 8490 Sequenced Strains for Exploring Actinobacteria Biosynthetic Diversity.</title>
        <authorList>
            <person name="Kalkreuter E."/>
            <person name="Kautsar S.A."/>
            <person name="Yang D."/>
            <person name="Bader C.D."/>
            <person name="Teijaro C.N."/>
            <person name="Fluegel L."/>
            <person name="Davis C.M."/>
            <person name="Simpson J.R."/>
            <person name="Lauterbach L."/>
            <person name="Steele A.D."/>
            <person name="Gui C."/>
            <person name="Meng S."/>
            <person name="Li G."/>
            <person name="Viehrig K."/>
            <person name="Ye F."/>
            <person name="Su P."/>
            <person name="Kiefer A.F."/>
            <person name="Nichols A."/>
            <person name="Cepeda A.J."/>
            <person name="Yan W."/>
            <person name="Fan B."/>
            <person name="Jiang Y."/>
            <person name="Adhikari A."/>
            <person name="Zheng C.-J."/>
            <person name="Schuster L."/>
            <person name="Cowan T.M."/>
            <person name="Smanski M.J."/>
            <person name="Chevrette M.G."/>
            <person name="De Carvalho L.P.S."/>
            <person name="Shen B."/>
        </authorList>
    </citation>
    <scope>NUCLEOTIDE SEQUENCE [LARGE SCALE GENOMIC DNA]</scope>
    <source>
        <strain evidence="2 3">NPDC019481</strain>
    </source>
</reference>
<comment type="caution">
    <text evidence="2">The sequence shown here is derived from an EMBL/GenBank/DDBJ whole genome shotgun (WGS) entry which is preliminary data.</text>
</comment>
<dbReference type="RefSeq" id="WP_397406289.1">
    <property type="nucleotide sequence ID" value="NZ_JBIRYI010000013.1"/>
</dbReference>
<dbReference type="InterPro" id="IPR002938">
    <property type="entry name" value="FAD-bd"/>
</dbReference>
<dbReference type="PANTHER" id="PTHR46865:SF2">
    <property type="entry name" value="MONOOXYGENASE"/>
    <property type="match status" value="1"/>
</dbReference>
<sequence>MAGTRVEPVRRRALVVGSGMAGCAGAWWLDREGWDVVLVEREVDPFPSSYLLQLDAEATRVLRLMGGQDILDEATFAAPEMSVRWGARKVREVRIDAGDGWRLAQRAMLLSRLFAHLPATVETRMGVELAALEHRGDDVLARFADGSSESFDIVVGADGLHSTVRRLTLASEEQSVYRNGLSHVWINADVPLPEGRAVVASREGMLMLVYPFLDTDQTSIMAVVPQATSTRPDMEALVDRVCGAVERLGPEMRAVAAAGRASEDTKLTRFSQTRLPRWYTRRVVLLGDAAHCIDPVSGMGAHASLPGAKVLAEALRDADDVTVAFARFEAEMRPFARTAQSITARAVEFSTGAQGRGPAASVAGMVGDLLATIPSTMTRLAARRRVRAGNPA</sequence>
<dbReference type="InterPro" id="IPR051704">
    <property type="entry name" value="FAD_aromatic-hydroxylase"/>
</dbReference>
<evidence type="ECO:0000313" key="3">
    <source>
        <dbReference type="Proteomes" id="UP001611580"/>
    </source>
</evidence>
<organism evidence="2 3">
    <name type="scientific">Promicromonospora kroppenstedtii</name>
    <dbReference type="NCBI Taxonomy" id="440482"/>
    <lineage>
        <taxon>Bacteria</taxon>
        <taxon>Bacillati</taxon>
        <taxon>Actinomycetota</taxon>
        <taxon>Actinomycetes</taxon>
        <taxon>Micrococcales</taxon>
        <taxon>Promicromonosporaceae</taxon>
        <taxon>Promicromonospora</taxon>
    </lineage>
</organism>
<dbReference type="InterPro" id="IPR036188">
    <property type="entry name" value="FAD/NAD-bd_sf"/>
</dbReference>
<dbReference type="Gene3D" id="3.30.9.10">
    <property type="entry name" value="D-Amino Acid Oxidase, subunit A, domain 2"/>
    <property type="match status" value="1"/>
</dbReference>
<keyword evidence="3" id="KW-1185">Reference proteome</keyword>
<gene>
    <name evidence="2" type="ORF">ACH47X_20070</name>
</gene>
<dbReference type="Pfam" id="PF01494">
    <property type="entry name" value="FAD_binding_3"/>
    <property type="match status" value="1"/>
</dbReference>
<dbReference type="PRINTS" id="PR00420">
    <property type="entry name" value="RNGMNOXGNASE"/>
</dbReference>
<dbReference type="SUPFAM" id="SSF51905">
    <property type="entry name" value="FAD/NAD(P)-binding domain"/>
    <property type="match status" value="1"/>
</dbReference>